<reference evidence="2 3" key="1">
    <citation type="submission" date="2016-10" db="EMBL/GenBank/DDBJ databases">
        <authorList>
            <person name="de Groot N.N."/>
        </authorList>
    </citation>
    <scope>NUCLEOTIDE SEQUENCE [LARGE SCALE GENOMIC DNA]</scope>
    <source>
        <strain evidence="2 3">CGMCC 1.9109</strain>
    </source>
</reference>
<feature type="chain" id="PRO_5010380705" description="YfdX protein" evidence="1">
    <location>
        <begin position="25"/>
        <end position="304"/>
    </location>
</feature>
<dbReference type="RefSeq" id="WP_139167504.1">
    <property type="nucleotide sequence ID" value="NZ_FNAK01000003.1"/>
</dbReference>
<name>A0A1G6YB44_9PROT</name>
<gene>
    <name evidence="2" type="ORF">SAMN04488071_1531</name>
</gene>
<protein>
    <recommendedName>
        <fullName evidence="4">YfdX protein</fullName>
    </recommendedName>
</protein>
<feature type="signal peptide" evidence="1">
    <location>
        <begin position="1"/>
        <end position="24"/>
    </location>
</feature>
<keyword evidence="1" id="KW-0732">Signal</keyword>
<dbReference type="OrthoDB" id="9986819at2"/>
<dbReference type="Proteomes" id="UP000183685">
    <property type="component" value="Unassembled WGS sequence"/>
</dbReference>
<organism evidence="2 3">
    <name type="scientific">Kordiimonas lacus</name>
    <dbReference type="NCBI Taxonomy" id="637679"/>
    <lineage>
        <taxon>Bacteria</taxon>
        <taxon>Pseudomonadati</taxon>
        <taxon>Pseudomonadota</taxon>
        <taxon>Alphaproteobacteria</taxon>
        <taxon>Kordiimonadales</taxon>
        <taxon>Kordiimonadaceae</taxon>
        <taxon>Kordiimonas</taxon>
    </lineage>
</organism>
<dbReference type="EMBL" id="FNAK01000003">
    <property type="protein sequence ID" value="SDD86795.1"/>
    <property type="molecule type" value="Genomic_DNA"/>
</dbReference>
<sequence>MTKTLCMLAAALALPLTGHSAATAEESLTPAVAHKAEWPEGVTDASSLSWVIEDRSNAIARAKWTLMDQLFQAHLATKHQSREQVGRRLADASQQLQSLVEEGLEGAPSKVAGPVKLVELKYGSIISPNLIYVPVADSTLAIDDFVAVLDIKAADRSDIEGAKVRYVRLQLDPDKLSHDLNEGLEALNMGDLDGVRDQLVDAQQSMITELERAPSLQGVARDNVSLARFLLKAAEYEGAREALKEAERAVAALCEGQDASDRDAAEVETIRKEMRELSGMIEQRDPALADQIDKQLEAWWNSLS</sequence>
<evidence type="ECO:0000256" key="1">
    <source>
        <dbReference type="SAM" id="SignalP"/>
    </source>
</evidence>
<evidence type="ECO:0000313" key="3">
    <source>
        <dbReference type="Proteomes" id="UP000183685"/>
    </source>
</evidence>
<dbReference type="AlphaFoldDB" id="A0A1G6YB44"/>
<proteinExistence type="predicted"/>
<keyword evidence="3" id="KW-1185">Reference proteome</keyword>
<accession>A0A1G6YB44</accession>
<evidence type="ECO:0008006" key="4">
    <source>
        <dbReference type="Google" id="ProtNLM"/>
    </source>
</evidence>
<evidence type="ECO:0000313" key="2">
    <source>
        <dbReference type="EMBL" id="SDD86795.1"/>
    </source>
</evidence>
<dbReference type="STRING" id="637679.GCA_001550055_01211"/>